<dbReference type="AlphaFoldDB" id="A0A7T6AQN3"/>
<evidence type="ECO:0000313" key="1">
    <source>
        <dbReference type="EMBL" id="QQG65660.1"/>
    </source>
</evidence>
<gene>
    <name evidence="1" type="primary">hutX</name>
    <name evidence="1" type="ORF">HP555_07160</name>
</gene>
<dbReference type="Proteomes" id="UP000596092">
    <property type="component" value="Chromosome"/>
</dbReference>
<dbReference type="EMBL" id="CP054140">
    <property type="protein sequence ID" value="QQG65660.1"/>
    <property type="molecule type" value="Genomic_DNA"/>
</dbReference>
<dbReference type="Gene3D" id="3.40.1570.10">
    <property type="entry name" value="HemS/ChuS/ChuX like domains"/>
    <property type="match status" value="1"/>
</dbReference>
<dbReference type="NCBIfam" id="TIGR04108">
    <property type="entry name" value="HutX"/>
    <property type="match status" value="1"/>
</dbReference>
<dbReference type="PIRSF" id="PIRSF030840">
    <property type="entry name" value="DUF1008"/>
    <property type="match status" value="1"/>
</dbReference>
<dbReference type="KEGG" id="dog:HP555_07160"/>
<name>A0A7T6AQN3_9BACT</name>
<reference evidence="1 2" key="1">
    <citation type="submission" date="2020-05" db="EMBL/GenBank/DDBJ databases">
        <title>Complete genome of Desulfobulbus oligotrophicus.</title>
        <authorList>
            <person name="Podar M."/>
        </authorList>
    </citation>
    <scope>NUCLEOTIDE SEQUENCE [LARGE SCALE GENOMIC DNA]</scope>
    <source>
        <strain evidence="1 2">Prop6</strain>
    </source>
</reference>
<evidence type="ECO:0000313" key="2">
    <source>
        <dbReference type="Proteomes" id="UP000596092"/>
    </source>
</evidence>
<sequence>MTSTNSSTTGTLRSLVAEKLAENPNFMPQMLAKELGVPMRRIIEALPDSMRSYAPGSAFIAIWETMTTWEKVTFMAETPGAILEISCRLPKGKVAHGMYNLMDKTNPLCGHLLMTRVDSIWFVSKQLFGLESHSVQFFNMQGDQCFSVYLGRDENRQIIPSVKEGFLALKAEYPCTCKNETGCKESAPIQEGASI</sequence>
<accession>A0A7T6AQN3</accession>
<dbReference type="InterPro" id="IPR010413">
    <property type="entry name" value="HutX-like"/>
</dbReference>
<dbReference type="SUPFAM" id="SSF144064">
    <property type="entry name" value="Heme iron utilization protein-like"/>
    <property type="match status" value="1"/>
</dbReference>
<organism evidence="1 2">
    <name type="scientific">Desulfobulbus oligotrophicus</name>
    <dbReference type="NCBI Taxonomy" id="1909699"/>
    <lineage>
        <taxon>Bacteria</taxon>
        <taxon>Pseudomonadati</taxon>
        <taxon>Thermodesulfobacteriota</taxon>
        <taxon>Desulfobulbia</taxon>
        <taxon>Desulfobulbales</taxon>
        <taxon>Desulfobulbaceae</taxon>
        <taxon>Desulfobulbus</taxon>
    </lineage>
</organism>
<protein>
    <submittedName>
        <fullName evidence="1">Heme utilization cystosolic carrier protein HutX</fullName>
    </submittedName>
</protein>
<dbReference type="CDD" id="cd16829">
    <property type="entry name" value="ChuX_HutX-like"/>
    <property type="match status" value="1"/>
</dbReference>
<proteinExistence type="predicted"/>
<dbReference type="RefSeq" id="WP_199260994.1">
    <property type="nucleotide sequence ID" value="NZ_CP054140.1"/>
</dbReference>
<keyword evidence="2" id="KW-1185">Reference proteome</keyword>
<dbReference type="InterPro" id="IPR053733">
    <property type="entry name" value="Heme_Transport_Util_sf"/>
</dbReference>
<dbReference type="Pfam" id="PF06228">
    <property type="entry name" value="ChuX_HutX"/>
    <property type="match status" value="1"/>
</dbReference>